<dbReference type="Proteomes" id="UP000011648">
    <property type="component" value="Unassembled WGS sequence"/>
</dbReference>
<gene>
    <name evidence="1" type="ORF">C484_04765</name>
</gene>
<comment type="caution">
    <text evidence="1">The sequence shown here is derived from an EMBL/GenBank/DDBJ whole genome shotgun (WGS) entry which is preliminary data.</text>
</comment>
<protein>
    <submittedName>
        <fullName evidence="1">Blue (Type 1) copper domain-containing protein</fullName>
    </submittedName>
</protein>
<name>M0A9Z9_9EURY</name>
<keyword evidence="2" id="KW-1185">Reference proteome</keyword>
<dbReference type="AlphaFoldDB" id="M0A9Z9"/>
<dbReference type="Gene3D" id="2.60.40.420">
    <property type="entry name" value="Cupredoxins - blue copper proteins"/>
    <property type="match status" value="1"/>
</dbReference>
<dbReference type="PROSITE" id="PS51318">
    <property type="entry name" value="TAT"/>
    <property type="match status" value="1"/>
</dbReference>
<dbReference type="OrthoDB" id="6744at2157"/>
<organism evidence="1 2">
    <name type="scientific">Natrialba taiwanensis DSM 12281</name>
    <dbReference type="NCBI Taxonomy" id="1230458"/>
    <lineage>
        <taxon>Archaea</taxon>
        <taxon>Methanobacteriati</taxon>
        <taxon>Methanobacteriota</taxon>
        <taxon>Stenosarchaea group</taxon>
        <taxon>Halobacteria</taxon>
        <taxon>Halobacteriales</taxon>
        <taxon>Natrialbaceae</taxon>
        <taxon>Natrialba</taxon>
    </lineage>
</organism>
<evidence type="ECO:0000313" key="1">
    <source>
        <dbReference type="EMBL" id="ELY95570.1"/>
    </source>
</evidence>
<sequence length="143" mass="15862">MVRDTTRRRVLQLTGGALLLGFGSASASAQDDDEAIEPETRIELDAQTPGWVGIEPEAIADEDNPTLTLQDGETYEIGWEEGDGASHNIELVDENDEVVDDYETEEATEGGEDQFIEFDVTDEIVEYVCRVHPNTMRGEIEIE</sequence>
<reference evidence="1 2" key="1">
    <citation type="journal article" date="2014" name="PLoS Genet.">
        <title>Phylogenetically driven sequencing of extremely halophilic archaea reveals strategies for static and dynamic osmo-response.</title>
        <authorList>
            <person name="Becker E.A."/>
            <person name="Seitzer P.M."/>
            <person name="Tritt A."/>
            <person name="Larsen D."/>
            <person name="Krusor M."/>
            <person name="Yao A.I."/>
            <person name="Wu D."/>
            <person name="Madern D."/>
            <person name="Eisen J.A."/>
            <person name="Darling A.E."/>
            <person name="Facciotti M.T."/>
        </authorList>
    </citation>
    <scope>NUCLEOTIDE SEQUENCE [LARGE SCALE GENOMIC DNA]</scope>
    <source>
        <strain evidence="1 2">DSM 12281</strain>
    </source>
</reference>
<dbReference type="EMBL" id="AOIL01000013">
    <property type="protein sequence ID" value="ELY95570.1"/>
    <property type="molecule type" value="Genomic_DNA"/>
</dbReference>
<accession>M0A9Z9</accession>
<evidence type="ECO:0000313" key="2">
    <source>
        <dbReference type="Proteomes" id="UP000011648"/>
    </source>
</evidence>
<dbReference type="InterPro" id="IPR008972">
    <property type="entry name" value="Cupredoxin"/>
</dbReference>
<dbReference type="PATRIC" id="fig|1230458.4.peg.964"/>
<dbReference type="RefSeq" id="WP_006824799.1">
    <property type="nucleotide sequence ID" value="NZ_AOIL01000013.1"/>
</dbReference>
<dbReference type="InterPro" id="IPR006311">
    <property type="entry name" value="TAT_signal"/>
</dbReference>
<proteinExistence type="predicted"/>